<dbReference type="SUPFAM" id="SSF81573">
    <property type="entry name" value="F1F0 ATP synthase subunit B, membrane domain"/>
    <property type="match status" value="1"/>
</dbReference>
<keyword evidence="15" id="KW-0175">Coiled coil</keyword>
<keyword evidence="8 13" id="KW-0406">Ion transport</keyword>
<dbReference type="PANTHER" id="PTHR33445:SF1">
    <property type="entry name" value="ATP SYNTHASE SUBUNIT B"/>
    <property type="match status" value="1"/>
</dbReference>
<evidence type="ECO:0000256" key="13">
    <source>
        <dbReference type="HAMAP-Rule" id="MF_01398"/>
    </source>
</evidence>
<proteinExistence type="inferred from homology"/>
<keyword evidence="10 13" id="KW-0066">ATP synthesis</keyword>
<comment type="function">
    <text evidence="11 13">F(1)F(0) ATP synthase produces ATP from ADP in the presence of a proton or sodium gradient. F-type ATPases consist of two structural domains, F(1) containing the extramembraneous catalytic core and F(0) containing the membrane proton channel, linked together by a central stalk and a peripheral stalk. During catalysis, ATP synthesis in the catalytic domain of F(1) is coupled via a rotary mechanism of the central stalk subunits to proton translocation.</text>
</comment>
<keyword evidence="7 13" id="KW-1133">Transmembrane helix</keyword>
<dbReference type="InterPro" id="IPR005864">
    <property type="entry name" value="ATP_synth_F0_bsu_bac"/>
</dbReference>
<keyword evidence="2 13" id="KW-0813">Transport</keyword>
<evidence type="ECO:0000256" key="9">
    <source>
        <dbReference type="ARBA" id="ARBA00023136"/>
    </source>
</evidence>
<dbReference type="RefSeq" id="WP_268042119.1">
    <property type="nucleotide sequence ID" value="NZ_JAPQER010000008.1"/>
</dbReference>
<evidence type="ECO:0000256" key="12">
    <source>
        <dbReference type="ARBA" id="ARBA00037847"/>
    </source>
</evidence>
<dbReference type="InterPro" id="IPR050059">
    <property type="entry name" value="ATP_synthase_B_chain"/>
</dbReference>
<dbReference type="HAMAP" id="MF_01398">
    <property type="entry name" value="ATP_synth_b_bprime"/>
    <property type="match status" value="1"/>
</dbReference>
<keyword evidence="3 13" id="KW-1003">Cell membrane</keyword>
<accession>A0ABT4D318</accession>
<keyword evidence="4 13" id="KW-0138">CF(0)</keyword>
<keyword evidence="6 13" id="KW-0375">Hydrogen ion transport</keyword>
<dbReference type="NCBIfam" id="NF009992">
    <property type="entry name" value="PRK13461.1"/>
    <property type="match status" value="1"/>
</dbReference>
<evidence type="ECO:0000256" key="14">
    <source>
        <dbReference type="RuleBase" id="RU003848"/>
    </source>
</evidence>
<evidence type="ECO:0000256" key="5">
    <source>
        <dbReference type="ARBA" id="ARBA00022692"/>
    </source>
</evidence>
<dbReference type="Pfam" id="PF00430">
    <property type="entry name" value="ATP-synt_B"/>
    <property type="match status" value="1"/>
</dbReference>
<feature type="transmembrane region" description="Helical" evidence="13">
    <location>
        <begin position="7"/>
        <end position="27"/>
    </location>
</feature>
<comment type="function">
    <text evidence="13">Component of the F(0) channel, it forms part of the peripheral stalk, linking F(1) to F(0).</text>
</comment>
<dbReference type="InterPro" id="IPR028987">
    <property type="entry name" value="ATP_synth_B-like_membr_sf"/>
</dbReference>
<evidence type="ECO:0000256" key="1">
    <source>
        <dbReference type="ARBA" id="ARBA00005513"/>
    </source>
</evidence>
<keyword evidence="9 13" id="KW-0472">Membrane</keyword>
<comment type="subunit">
    <text evidence="13">F-type ATPases have 2 components, F(1) - the catalytic core - and F(0) - the membrane proton channel. F(1) has five subunits: alpha(3), beta(3), gamma(1), delta(1), epsilon(1). F(0) has three main subunits: a(1), b(2) and c(10-14). The alpha and beta chains form an alternating ring which encloses part of the gamma chain. F(1) is attached to F(0) by a central stalk formed by the gamma and epsilon chains, while a peripheral stalk is formed by the delta and b chains.</text>
</comment>
<dbReference type="PANTHER" id="PTHR33445">
    <property type="entry name" value="ATP SYNTHASE SUBUNIT B', CHLOROPLASTIC"/>
    <property type="match status" value="1"/>
</dbReference>
<dbReference type="NCBIfam" id="TIGR01144">
    <property type="entry name" value="ATP_synt_b"/>
    <property type="match status" value="1"/>
</dbReference>
<evidence type="ECO:0000256" key="15">
    <source>
        <dbReference type="SAM" id="Coils"/>
    </source>
</evidence>
<comment type="caution">
    <text evidence="16">The sequence shown here is derived from an EMBL/GenBank/DDBJ whole genome shotgun (WGS) entry which is preliminary data.</text>
</comment>
<evidence type="ECO:0000256" key="4">
    <source>
        <dbReference type="ARBA" id="ARBA00022547"/>
    </source>
</evidence>
<keyword evidence="17" id="KW-1185">Reference proteome</keyword>
<comment type="similarity">
    <text evidence="1 13 14">Belongs to the ATPase B chain family.</text>
</comment>
<sequence>MKLHLPTILATIINFMIFFVILKHFLFTPVSEVINSRKEEIENNIKKAEADREQIEALKRENEEMVKKSKGECKNLVEEYKIKAEKVSEEIIKEAYEESERILERARKEIDRETEKAEGEIKKEAVELAILLSSKVLQELIDEKKHRQLIEDFIVKVGS</sequence>
<evidence type="ECO:0000256" key="3">
    <source>
        <dbReference type="ARBA" id="ARBA00022475"/>
    </source>
</evidence>
<evidence type="ECO:0000256" key="11">
    <source>
        <dbReference type="ARBA" id="ARBA00025198"/>
    </source>
</evidence>
<dbReference type="InterPro" id="IPR002146">
    <property type="entry name" value="ATP_synth_b/b'su_bac/chlpt"/>
</dbReference>
<reference evidence="16" key="1">
    <citation type="submission" date="2022-12" db="EMBL/GenBank/DDBJ databases">
        <authorList>
            <person name="Wang J."/>
        </authorList>
    </citation>
    <scope>NUCLEOTIDE SEQUENCE</scope>
    <source>
        <strain evidence="16">HY-45-18</strain>
    </source>
</reference>
<keyword evidence="5 13" id="KW-0812">Transmembrane</keyword>
<comment type="subcellular location">
    <subcellularLocation>
        <location evidence="13">Cell membrane</location>
        <topology evidence="13">Single-pass membrane protein</topology>
    </subcellularLocation>
    <subcellularLocation>
        <location evidence="12">Endomembrane system</location>
        <topology evidence="12">Single-pass membrane protein</topology>
    </subcellularLocation>
</comment>
<feature type="coiled-coil region" evidence="15">
    <location>
        <begin position="31"/>
        <end position="127"/>
    </location>
</feature>
<dbReference type="EMBL" id="JAPQER010000008">
    <property type="protein sequence ID" value="MCY6485624.1"/>
    <property type="molecule type" value="Genomic_DNA"/>
</dbReference>
<protein>
    <recommendedName>
        <fullName evidence="13">ATP synthase subunit b</fullName>
    </recommendedName>
    <alternativeName>
        <fullName evidence="13">ATP synthase F(0) sector subunit b</fullName>
    </alternativeName>
    <alternativeName>
        <fullName evidence="13">ATPase subunit I</fullName>
    </alternativeName>
    <alternativeName>
        <fullName evidence="13">F-type ATPase subunit b</fullName>
        <shortName evidence="13">F-ATPase subunit b</shortName>
    </alternativeName>
</protein>
<dbReference type="Proteomes" id="UP001078443">
    <property type="component" value="Unassembled WGS sequence"/>
</dbReference>
<dbReference type="CDD" id="cd06503">
    <property type="entry name" value="ATP-synt_Fo_b"/>
    <property type="match status" value="1"/>
</dbReference>
<evidence type="ECO:0000256" key="6">
    <source>
        <dbReference type="ARBA" id="ARBA00022781"/>
    </source>
</evidence>
<gene>
    <name evidence="13" type="primary">atpF</name>
    <name evidence="16" type="ORF">OW763_14915</name>
</gene>
<evidence type="ECO:0000313" key="16">
    <source>
        <dbReference type="EMBL" id="MCY6485624.1"/>
    </source>
</evidence>
<evidence type="ECO:0000256" key="8">
    <source>
        <dbReference type="ARBA" id="ARBA00023065"/>
    </source>
</evidence>
<evidence type="ECO:0000256" key="7">
    <source>
        <dbReference type="ARBA" id="ARBA00022989"/>
    </source>
</evidence>
<name>A0ABT4D318_9CLOT</name>
<organism evidence="16 17">
    <name type="scientific">Clostridium aestuarii</name>
    <dbReference type="NCBI Taxonomy" id="338193"/>
    <lineage>
        <taxon>Bacteria</taxon>
        <taxon>Bacillati</taxon>
        <taxon>Bacillota</taxon>
        <taxon>Clostridia</taxon>
        <taxon>Eubacteriales</taxon>
        <taxon>Clostridiaceae</taxon>
        <taxon>Clostridium</taxon>
    </lineage>
</organism>
<evidence type="ECO:0000256" key="2">
    <source>
        <dbReference type="ARBA" id="ARBA00022448"/>
    </source>
</evidence>
<evidence type="ECO:0000256" key="10">
    <source>
        <dbReference type="ARBA" id="ARBA00023310"/>
    </source>
</evidence>
<evidence type="ECO:0000313" key="17">
    <source>
        <dbReference type="Proteomes" id="UP001078443"/>
    </source>
</evidence>